<dbReference type="PROSITE" id="PS50995">
    <property type="entry name" value="HTH_MARR_2"/>
    <property type="match status" value="1"/>
</dbReference>
<feature type="compositionally biased region" description="Polar residues" evidence="1">
    <location>
        <begin position="161"/>
        <end position="173"/>
    </location>
</feature>
<dbReference type="EMBL" id="JBHSXX010000001">
    <property type="protein sequence ID" value="MFC6870580.1"/>
    <property type="molecule type" value="Genomic_DNA"/>
</dbReference>
<dbReference type="PANTHER" id="PTHR33164">
    <property type="entry name" value="TRANSCRIPTIONAL REGULATOR, MARR FAMILY"/>
    <property type="match status" value="1"/>
</dbReference>
<dbReference type="Proteomes" id="UP001596337">
    <property type="component" value="Unassembled WGS sequence"/>
</dbReference>
<dbReference type="RefSeq" id="WP_390221106.1">
    <property type="nucleotide sequence ID" value="NZ_JBHSXX010000001.1"/>
</dbReference>
<dbReference type="Gene3D" id="1.10.10.10">
    <property type="entry name" value="Winged helix-like DNA-binding domain superfamily/Winged helix DNA-binding domain"/>
    <property type="match status" value="1"/>
</dbReference>
<accession>A0ABW2C5D7</accession>
<reference evidence="4" key="1">
    <citation type="journal article" date="2019" name="Int. J. Syst. Evol. Microbiol.">
        <title>The Global Catalogue of Microorganisms (GCM) 10K type strain sequencing project: providing services to taxonomists for standard genome sequencing and annotation.</title>
        <authorList>
            <consortium name="The Broad Institute Genomics Platform"/>
            <consortium name="The Broad Institute Genome Sequencing Center for Infectious Disease"/>
            <person name="Wu L."/>
            <person name="Ma J."/>
        </authorList>
    </citation>
    <scope>NUCLEOTIDE SEQUENCE [LARGE SCALE GENOMIC DNA]</scope>
    <source>
        <strain evidence="4">KCTC 32255</strain>
    </source>
</reference>
<protein>
    <submittedName>
        <fullName evidence="3">MarR family winged helix-turn-helix transcriptional regulator</fullName>
    </submittedName>
</protein>
<proteinExistence type="predicted"/>
<name>A0ABW2C5D7_9PSEU</name>
<evidence type="ECO:0000259" key="2">
    <source>
        <dbReference type="PROSITE" id="PS50995"/>
    </source>
</evidence>
<dbReference type="SUPFAM" id="SSF46785">
    <property type="entry name" value="Winged helix' DNA-binding domain"/>
    <property type="match status" value="1"/>
</dbReference>
<dbReference type="PANTHER" id="PTHR33164:SF43">
    <property type="entry name" value="HTH-TYPE TRANSCRIPTIONAL REPRESSOR YETL"/>
    <property type="match status" value="1"/>
</dbReference>
<evidence type="ECO:0000256" key="1">
    <source>
        <dbReference type="SAM" id="MobiDB-lite"/>
    </source>
</evidence>
<dbReference type="Pfam" id="PF01047">
    <property type="entry name" value="MarR"/>
    <property type="match status" value="1"/>
</dbReference>
<gene>
    <name evidence="3" type="ORF">ACFQGD_25950</name>
</gene>
<dbReference type="InterPro" id="IPR039422">
    <property type="entry name" value="MarR/SlyA-like"/>
</dbReference>
<dbReference type="SMART" id="SM00347">
    <property type="entry name" value="HTH_MARR"/>
    <property type="match status" value="1"/>
</dbReference>
<feature type="domain" description="HTH marR-type" evidence="2">
    <location>
        <begin position="14"/>
        <end position="143"/>
    </location>
</feature>
<sequence length="173" mass="18830">MAGSLVPGGIGAHTSCLLVKLGQVVYRLAEERLDQLGMRVRHYSVLQALADNGAMNQLALGAYLRIDPVTMVSTLDDLEERGFALRTRDPQDRRRYLVDVSDAGQDVLRKANALLAELDGQVLSDVPQRSHASLHKQLERLSEGATLPAEFDRVRDHAGSTKRSSAGSPSAGW</sequence>
<feature type="compositionally biased region" description="Basic and acidic residues" evidence="1">
    <location>
        <begin position="150"/>
        <end position="159"/>
    </location>
</feature>
<dbReference type="InterPro" id="IPR036390">
    <property type="entry name" value="WH_DNA-bd_sf"/>
</dbReference>
<evidence type="ECO:0000313" key="4">
    <source>
        <dbReference type="Proteomes" id="UP001596337"/>
    </source>
</evidence>
<dbReference type="InterPro" id="IPR000835">
    <property type="entry name" value="HTH_MarR-typ"/>
</dbReference>
<feature type="region of interest" description="Disordered" evidence="1">
    <location>
        <begin position="149"/>
        <end position="173"/>
    </location>
</feature>
<organism evidence="3 4">
    <name type="scientific">Haloechinothrix salitolerans</name>
    <dbReference type="NCBI Taxonomy" id="926830"/>
    <lineage>
        <taxon>Bacteria</taxon>
        <taxon>Bacillati</taxon>
        <taxon>Actinomycetota</taxon>
        <taxon>Actinomycetes</taxon>
        <taxon>Pseudonocardiales</taxon>
        <taxon>Pseudonocardiaceae</taxon>
        <taxon>Haloechinothrix</taxon>
    </lineage>
</organism>
<keyword evidence="4" id="KW-1185">Reference proteome</keyword>
<evidence type="ECO:0000313" key="3">
    <source>
        <dbReference type="EMBL" id="MFC6870580.1"/>
    </source>
</evidence>
<comment type="caution">
    <text evidence="3">The sequence shown here is derived from an EMBL/GenBank/DDBJ whole genome shotgun (WGS) entry which is preliminary data.</text>
</comment>
<dbReference type="InterPro" id="IPR036388">
    <property type="entry name" value="WH-like_DNA-bd_sf"/>
</dbReference>